<dbReference type="PANTHER" id="PTHR30537">
    <property type="entry name" value="HTH-TYPE TRANSCRIPTIONAL REGULATOR"/>
    <property type="match status" value="1"/>
</dbReference>
<dbReference type="Proteomes" id="UP000053235">
    <property type="component" value="Unassembled WGS sequence"/>
</dbReference>
<dbReference type="RefSeq" id="WP_055672219.1">
    <property type="nucleotide sequence ID" value="NZ_CXWD01000009.1"/>
</dbReference>
<dbReference type="InterPro" id="IPR000847">
    <property type="entry name" value="LysR_HTH_N"/>
</dbReference>
<dbReference type="AlphaFoldDB" id="A0A0M7A929"/>
<dbReference type="InterPro" id="IPR005119">
    <property type="entry name" value="LysR_subst-bd"/>
</dbReference>
<proteinExistence type="inferred from homology"/>
<reference evidence="7" key="1">
    <citation type="submission" date="2015-07" db="EMBL/GenBank/DDBJ databases">
        <authorList>
            <person name="Rodrigo-Torres Lidia"/>
            <person name="Arahal R.David."/>
        </authorList>
    </citation>
    <scope>NUCLEOTIDE SEQUENCE [LARGE SCALE GENOMIC DNA]</scope>
    <source>
        <strain evidence="7">CECT 5112</strain>
    </source>
</reference>
<comment type="similarity">
    <text evidence="1">Belongs to the LysR transcriptional regulatory family.</text>
</comment>
<sequence length="299" mass="32825">MDRLPPPRLLRVFEIVDRMGGVKRAAQELNVSLPAVSQALRHLENHIGTSLFDRSTRPASLTEAGQILLKAVQDNRERLVEALTDIQALESAANTVTVACTMGFATYWLMPRLEAFYRDHPDIVVNVQTIPHEVPALGPGTDIAMRYGDGSWTDGTVHLLFEERVEPVCAPGLAARISEEGGSLASAFLIHVEVADKRWISWPQYFFRTSQKANGSAKGLRFSNYVQATQAALSGHGIMLGWRSITGDQVAKGLLVPVSLPAYRPPDAYYAVLSGRSKNAETADVVVNWLKHTAHTETL</sequence>
<feature type="domain" description="HTH lysR-type" evidence="5">
    <location>
        <begin position="5"/>
        <end position="62"/>
    </location>
</feature>
<dbReference type="GO" id="GO:0006351">
    <property type="term" value="P:DNA-templated transcription"/>
    <property type="evidence" value="ECO:0007669"/>
    <property type="project" value="TreeGrafter"/>
</dbReference>
<dbReference type="OrthoDB" id="9804958at2"/>
<dbReference type="InterPro" id="IPR036390">
    <property type="entry name" value="WH_DNA-bd_sf"/>
</dbReference>
<dbReference type="SUPFAM" id="SSF46785">
    <property type="entry name" value="Winged helix' DNA-binding domain"/>
    <property type="match status" value="1"/>
</dbReference>
<evidence type="ECO:0000256" key="4">
    <source>
        <dbReference type="ARBA" id="ARBA00023163"/>
    </source>
</evidence>
<evidence type="ECO:0000256" key="3">
    <source>
        <dbReference type="ARBA" id="ARBA00023125"/>
    </source>
</evidence>
<dbReference type="PROSITE" id="PS50931">
    <property type="entry name" value="HTH_LYSR"/>
    <property type="match status" value="1"/>
</dbReference>
<dbReference type="STRING" id="388408.LAX5112_02648"/>
<keyword evidence="7" id="KW-1185">Reference proteome</keyword>
<keyword evidence="2" id="KW-0805">Transcription regulation</keyword>
<dbReference type="Pfam" id="PF03466">
    <property type="entry name" value="LysR_substrate"/>
    <property type="match status" value="1"/>
</dbReference>
<dbReference type="GO" id="GO:0043565">
    <property type="term" value="F:sequence-specific DNA binding"/>
    <property type="evidence" value="ECO:0007669"/>
    <property type="project" value="TreeGrafter"/>
</dbReference>
<protein>
    <submittedName>
        <fullName evidence="6">Gcv operon activator</fullName>
    </submittedName>
</protein>
<organism evidence="6 7">
    <name type="scientific">Roseibium alexandrii</name>
    <dbReference type="NCBI Taxonomy" id="388408"/>
    <lineage>
        <taxon>Bacteria</taxon>
        <taxon>Pseudomonadati</taxon>
        <taxon>Pseudomonadota</taxon>
        <taxon>Alphaproteobacteria</taxon>
        <taxon>Hyphomicrobiales</taxon>
        <taxon>Stappiaceae</taxon>
        <taxon>Roseibium</taxon>
    </lineage>
</organism>
<dbReference type="InterPro" id="IPR036388">
    <property type="entry name" value="WH-like_DNA-bd_sf"/>
</dbReference>
<dbReference type="SUPFAM" id="SSF53850">
    <property type="entry name" value="Periplasmic binding protein-like II"/>
    <property type="match status" value="1"/>
</dbReference>
<evidence type="ECO:0000313" key="6">
    <source>
        <dbReference type="EMBL" id="CTQ70906.1"/>
    </source>
</evidence>
<dbReference type="PRINTS" id="PR00039">
    <property type="entry name" value="HTHLYSR"/>
</dbReference>
<evidence type="ECO:0000259" key="5">
    <source>
        <dbReference type="PROSITE" id="PS50931"/>
    </source>
</evidence>
<dbReference type="Gene3D" id="3.40.190.10">
    <property type="entry name" value="Periplasmic binding protein-like II"/>
    <property type="match status" value="2"/>
</dbReference>
<accession>A0A0M7A929</accession>
<gene>
    <name evidence="6" type="primary">gcvA_11</name>
    <name evidence="6" type="ORF">LAX5112_02648</name>
</gene>
<dbReference type="PANTHER" id="PTHR30537:SF26">
    <property type="entry name" value="GLYCINE CLEAVAGE SYSTEM TRANSCRIPTIONAL ACTIVATOR"/>
    <property type="match status" value="1"/>
</dbReference>
<dbReference type="Pfam" id="PF00126">
    <property type="entry name" value="HTH_1"/>
    <property type="match status" value="1"/>
</dbReference>
<keyword evidence="3" id="KW-0238">DNA-binding</keyword>
<dbReference type="InterPro" id="IPR058163">
    <property type="entry name" value="LysR-type_TF_proteobact-type"/>
</dbReference>
<name>A0A0M7A929_9HYPH</name>
<dbReference type="Gene3D" id="1.10.10.10">
    <property type="entry name" value="Winged helix-like DNA-binding domain superfamily/Winged helix DNA-binding domain"/>
    <property type="match status" value="1"/>
</dbReference>
<dbReference type="EMBL" id="CXWD01000009">
    <property type="protein sequence ID" value="CTQ70906.1"/>
    <property type="molecule type" value="Genomic_DNA"/>
</dbReference>
<evidence type="ECO:0000256" key="2">
    <source>
        <dbReference type="ARBA" id="ARBA00023015"/>
    </source>
</evidence>
<keyword evidence="4" id="KW-0804">Transcription</keyword>
<evidence type="ECO:0000313" key="7">
    <source>
        <dbReference type="Proteomes" id="UP000053235"/>
    </source>
</evidence>
<dbReference type="GO" id="GO:0003700">
    <property type="term" value="F:DNA-binding transcription factor activity"/>
    <property type="evidence" value="ECO:0007669"/>
    <property type="project" value="InterPro"/>
</dbReference>
<evidence type="ECO:0000256" key="1">
    <source>
        <dbReference type="ARBA" id="ARBA00009437"/>
    </source>
</evidence>